<sequence length="198" mass="21429">MGLLKGSPAYSGHPSISLRHLFGFEYKNPRISPGSTKTINHNRNHQSRQHSTKQTNHSQTATMKFTLAAASTFITAALAATLPKSFTLVADGGNTVLTDNSIEDGKTITFTQQQAVNPNSWQNLYAIAGKSKPLGLTIPHSGATPDGAVLNGWGITDDGYLTFNGENNFGLSEDKHQIYFLGEDATVPKVTLWVKELK</sequence>
<protein>
    <submittedName>
        <fullName evidence="2">Unnamed protein product</fullName>
    </submittedName>
</protein>
<evidence type="ECO:0000256" key="1">
    <source>
        <dbReference type="SAM" id="MobiDB-lite"/>
    </source>
</evidence>
<dbReference type="AlphaFoldDB" id="A0AAN5BSB4"/>
<proteinExistence type="predicted"/>
<reference evidence="2" key="1">
    <citation type="submission" date="2023-04" db="EMBL/GenBank/DDBJ databases">
        <title>Aspergillus oryzae NBRC 4228.</title>
        <authorList>
            <person name="Ichikawa N."/>
            <person name="Sato H."/>
            <person name="Tonouchi N."/>
        </authorList>
    </citation>
    <scope>NUCLEOTIDE SEQUENCE</scope>
    <source>
        <strain evidence="2">NBRC 4228</strain>
    </source>
</reference>
<comment type="caution">
    <text evidence="2">The sequence shown here is derived from an EMBL/GenBank/DDBJ whole genome shotgun (WGS) entry which is preliminary data.</text>
</comment>
<name>A0AAN5BSB4_ASPOZ</name>
<accession>A0AAN5BSB4</accession>
<feature type="region of interest" description="Disordered" evidence="1">
    <location>
        <begin position="32"/>
        <end position="58"/>
    </location>
</feature>
<evidence type="ECO:0000313" key="3">
    <source>
        <dbReference type="Proteomes" id="UP001165205"/>
    </source>
</evidence>
<dbReference type="EMBL" id="BSYA01000005">
    <property type="protein sequence ID" value="GMG23516.1"/>
    <property type="molecule type" value="Genomic_DNA"/>
</dbReference>
<evidence type="ECO:0000313" key="2">
    <source>
        <dbReference type="EMBL" id="GMG23516.1"/>
    </source>
</evidence>
<dbReference type="Proteomes" id="UP001165205">
    <property type="component" value="Unassembled WGS sequence"/>
</dbReference>
<gene>
    <name evidence="2" type="ORF">Aory04_000094200</name>
</gene>
<organism evidence="2 3">
    <name type="scientific">Aspergillus oryzae</name>
    <name type="common">Yellow koji mold</name>
    <dbReference type="NCBI Taxonomy" id="5062"/>
    <lineage>
        <taxon>Eukaryota</taxon>
        <taxon>Fungi</taxon>
        <taxon>Dikarya</taxon>
        <taxon>Ascomycota</taxon>
        <taxon>Pezizomycotina</taxon>
        <taxon>Eurotiomycetes</taxon>
        <taxon>Eurotiomycetidae</taxon>
        <taxon>Eurotiales</taxon>
        <taxon>Aspergillaceae</taxon>
        <taxon>Aspergillus</taxon>
        <taxon>Aspergillus subgen. Circumdati</taxon>
    </lineage>
</organism>
<feature type="compositionally biased region" description="Basic residues" evidence="1">
    <location>
        <begin position="40"/>
        <end position="51"/>
    </location>
</feature>